<feature type="domain" description="PPC" evidence="1">
    <location>
        <begin position="5"/>
        <end position="145"/>
    </location>
</feature>
<dbReference type="RefSeq" id="WP_281749065.1">
    <property type="nucleotide sequence ID" value="NZ_AP026933.1"/>
</dbReference>
<dbReference type="InterPro" id="IPR005175">
    <property type="entry name" value="PPC_dom"/>
</dbReference>
<dbReference type="Pfam" id="PF03479">
    <property type="entry name" value="PCC"/>
    <property type="match status" value="1"/>
</dbReference>
<accession>A0ABN6SZA0</accession>
<evidence type="ECO:0000259" key="1">
    <source>
        <dbReference type="PROSITE" id="PS51742"/>
    </source>
</evidence>
<dbReference type="Gene3D" id="3.30.1330.80">
    <property type="entry name" value="Hypothetical protein, similar to alpha- acetolactate decarboxylase, domain 2"/>
    <property type="match status" value="1"/>
</dbReference>
<proteinExistence type="predicted"/>
<dbReference type="PANTHER" id="PTHR34988">
    <property type="entry name" value="PROTEIN, PUTATIVE-RELATED"/>
    <property type="match status" value="1"/>
</dbReference>
<dbReference type="SUPFAM" id="SSF117856">
    <property type="entry name" value="AF0104/ALDC/Ptd012-like"/>
    <property type="match status" value="1"/>
</dbReference>
<organism evidence="2 3">
    <name type="scientific">Spiroplasma ixodetis</name>
    <dbReference type="NCBI Taxonomy" id="2141"/>
    <lineage>
        <taxon>Bacteria</taxon>
        <taxon>Bacillati</taxon>
        <taxon>Mycoplasmatota</taxon>
        <taxon>Mollicutes</taxon>
        <taxon>Entomoplasmatales</taxon>
        <taxon>Spiroplasmataceae</taxon>
        <taxon>Spiroplasma</taxon>
    </lineage>
</organism>
<dbReference type="EMBL" id="AP026933">
    <property type="protein sequence ID" value="BDT02856.1"/>
    <property type="molecule type" value="Genomic_DNA"/>
</dbReference>
<evidence type="ECO:0000313" key="3">
    <source>
        <dbReference type="Proteomes" id="UP001163387"/>
    </source>
</evidence>
<reference evidence="2 3" key="1">
    <citation type="journal article" date="2022" name="Front. Microbiol.">
        <title>Male-killing mechanisms vary between Spiroplasma species.</title>
        <authorList>
            <person name="Arai H."/>
            <person name="Inoue M."/>
            <person name="Kageyama D."/>
        </authorList>
    </citation>
    <scope>NUCLEOTIDE SEQUENCE [LARGE SCALE GENOMIC DNA]</scope>
    <source>
        <strain evidence="3">sHm</strain>
    </source>
</reference>
<evidence type="ECO:0000313" key="2">
    <source>
        <dbReference type="EMBL" id="BDT02856.1"/>
    </source>
</evidence>
<gene>
    <name evidence="2" type="ORF">SHM_05020</name>
</gene>
<dbReference type="PROSITE" id="PS51742">
    <property type="entry name" value="PPC"/>
    <property type="match status" value="1"/>
</dbReference>
<keyword evidence="3" id="KW-1185">Reference proteome</keyword>
<dbReference type="CDD" id="cd11378">
    <property type="entry name" value="DUF296"/>
    <property type="match status" value="1"/>
</dbReference>
<dbReference type="Proteomes" id="UP001163387">
    <property type="component" value="Chromosome"/>
</dbReference>
<dbReference type="PANTHER" id="PTHR34988:SF1">
    <property type="entry name" value="DNA-BINDING PROTEIN"/>
    <property type="match status" value="1"/>
</dbReference>
<name>A0ABN6SZA0_9MOLU</name>
<protein>
    <recommendedName>
        <fullName evidence="1">PPC domain-containing protein</fullName>
    </recommendedName>
</protein>
<sequence>MKIKKMIGNKYALIIEKDEMIIKTLEQFAIKENIGMAQFQMIGAITNVTLGYIPKKSTDYIKKTFLEQYELLSTIGTIIWDEKDRNKPIIHCHTTFGDDNFNVIGGHMLDAKVAIKAEVIIDILSNEKISQVIDNKSNFHIWNLS</sequence>